<dbReference type="Gene3D" id="3.30.160.20">
    <property type="match status" value="1"/>
</dbReference>
<accession>A0AAD4GAS9</accession>
<keyword evidence="4" id="KW-1185">Reference proteome</keyword>
<keyword evidence="1" id="KW-0694">RNA-binding</keyword>
<reference evidence="3" key="2">
    <citation type="journal article" date="2020" name="Nat. Commun.">
        <title>Large-scale genome sequencing of mycorrhizal fungi provides insights into the early evolution of symbiotic traits.</title>
        <authorList>
            <person name="Miyauchi S."/>
            <person name="Kiss E."/>
            <person name="Kuo A."/>
            <person name="Drula E."/>
            <person name="Kohler A."/>
            <person name="Sanchez-Garcia M."/>
            <person name="Morin E."/>
            <person name="Andreopoulos B."/>
            <person name="Barry K.W."/>
            <person name="Bonito G."/>
            <person name="Buee M."/>
            <person name="Carver A."/>
            <person name="Chen C."/>
            <person name="Cichocki N."/>
            <person name="Clum A."/>
            <person name="Culley D."/>
            <person name="Crous P.W."/>
            <person name="Fauchery L."/>
            <person name="Girlanda M."/>
            <person name="Hayes R.D."/>
            <person name="Keri Z."/>
            <person name="LaButti K."/>
            <person name="Lipzen A."/>
            <person name="Lombard V."/>
            <person name="Magnuson J."/>
            <person name="Maillard F."/>
            <person name="Murat C."/>
            <person name="Nolan M."/>
            <person name="Ohm R.A."/>
            <person name="Pangilinan J."/>
            <person name="Pereira M.F."/>
            <person name="Perotto S."/>
            <person name="Peter M."/>
            <person name="Pfister S."/>
            <person name="Riley R."/>
            <person name="Sitrit Y."/>
            <person name="Stielow J.B."/>
            <person name="Szollosi G."/>
            <person name="Zifcakova L."/>
            <person name="Stursova M."/>
            <person name="Spatafora J.W."/>
            <person name="Tedersoo L."/>
            <person name="Vaario L.M."/>
            <person name="Yamada A."/>
            <person name="Yan M."/>
            <person name="Wang P."/>
            <person name="Xu J."/>
            <person name="Bruns T."/>
            <person name="Baldrian P."/>
            <person name="Vilgalys R."/>
            <person name="Dunand C."/>
            <person name="Henrissat B."/>
            <person name="Grigoriev I.V."/>
            <person name="Hibbett D."/>
            <person name="Nagy L.G."/>
            <person name="Martin F.M."/>
        </authorList>
    </citation>
    <scope>NUCLEOTIDE SEQUENCE</scope>
    <source>
        <strain evidence="3">BED1</strain>
    </source>
</reference>
<dbReference type="Pfam" id="PF00035">
    <property type="entry name" value="dsrm"/>
    <property type="match status" value="1"/>
</dbReference>
<name>A0AAD4GAS9_BOLED</name>
<comment type="caution">
    <text evidence="3">The sequence shown here is derived from an EMBL/GenBank/DDBJ whole genome shotgun (WGS) entry which is preliminary data.</text>
</comment>
<gene>
    <name evidence="3" type="ORF">L210DRAFT_2355</name>
</gene>
<organism evidence="3 4">
    <name type="scientific">Boletus edulis BED1</name>
    <dbReference type="NCBI Taxonomy" id="1328754"/>
    <lineage>
        <taxon>Eukaryota</taxon>
        <taxon>Fungi</taxon>
        <taxon>Dikarya</taxon>
        <taxon>Basidiomycota</taxon>
        <taxon>Agaricomycotina</taxon>
        <taxon>Agaricomycetes</taxon>
        <taxon>Agaricomycetidae</taxon>
        <taxon>Boletales</taxon>
        <taxon>Boletineae</taxon>
        <taxon>Boletaceae</taxon>
        <taxon>Boletoideae</taxon>
        <taxon>Boletus</taxon>
    </lineage>
</organism>
<dbReference type="Proteomes" id="UP001194468">
    <property type="component" value="Unassembled WGS sequence"/>
</dbReference>
<dbReference type="PROSITE" id="PS50137">
    <property type="entry name" value="DS_RBD"/>
    <property type="match status" value="1"/>
</dbReference>
<dbReference type="AlphaFoldDB" id="A0AAD4GAS9"/>
<proteinExistence type="predicted"/>
<evidence type="ECO:0000259" key="2">
    <source>
        <dbReference type="PROSITE" id="PS50137"/>
    </source>
</evidence>
<dbReference type="EMBL" id="WHUW01000033">
    <property type="protein sequence ID" value="KAF8433559.1"/>
    <property type="molecule type" value="Genomic_DNA"/>
</dbReference>
<evidence type="ECO:0000256" key="1">
    <source>
        <dbReference type="PROSITE-ProRule" id="PRU00266"/>
    </source>
</evidence>
<feature type="domain" description="DRBM" evidence="2">
    <location>
        <begin position="9"/>
        <end position="79"/>
    </location>
</feature>
<protein>
    <recommendedName>
        <fullName evidence="2">DRBM domain-containing protein</fullName>
    </recommendedName>
</protein>
<evidence type="ECO:0000313" key="3">
    <source>
        <dbReference type="EMBL" id="KAF8433559.1"/>
    </source>
</evidence>
<evidence type="ECO:0000313" key="4">
    <source>
        <dbReference type="Proteomes" id="UP001194468"/>
    </source>
</evidence>
<reference evidence="3" key="1">
    <citation type="submission" date="2019-10" db="EMBL/GenBank/DDBJ databases">
        <authorList>
            <consortium name="DOE Joint Genome Institute"/>
            <person name="Kuo A."/>
            <person name="Miyauchi S."/>
            <person name="Kiss E."/>
            <person name="Drula E."/>
            <person name="Kohler A."/>
            <person name="Sanchez-Garcia M."/>
            <person name="Andreopoulos B."/>
            <person name="Barry K.W."/>
            <person name="Bonito G."/>
            <person name="Buee M."/>
            <person name="Carver A."/>
            <person name="Chen C."/>
            <person name="Cichocki N."/>
            <person name="Clum A."/>
            <person name="Culley D."/>
            <person name="Crous P.W."/>
            <person name="Fauchery L."/>
            <person name="Girlanda M."/>
            <person name="Hayes R."/>
            <person name="Keri Z."/>
            <person name="LaButti K."/>
            <person name="Lipzen A."/>
            <person name="Lombard V."/>
            <person name="Magnuson J."/>
            <person name="Maillard F."/>
            <person name="Morin E."/>
            <person name="Murat C."/>
            <person name="Nolan M."/>
            <person name="Ohm R."/>
            <person name="Pangilinan J."/>
            <person name="Pereira M."/>
            <person name="Perotto S."/>
            <person name="Peter M."/>
            <person name="Riley R."/>
            <person name="Sitrit Y."/>
            <person name="Stielow B."/>
            <person name="Szollosi G."/>
            <person name="Zifcakova L."/>
            <person name="Stursova M."/>
            <person name="Spatafora J.W."/>
            <person name="Tedersoo L."/>
            <person name="Vaario L.-M."/>
            <person name="Yamada A."/>
            <person name="Yan M."/>
            <person name="Wang P."/>
            <person name="Xu J."/>
            <person name="Bruns T."/>
            <person name="Baldrian P."/>
            <person name="Vilgalys R."/>
            <person name="Henrissat B."/>
            <person name="Grigoriev I.V."/>
            <person name="Hibbett D."/>
            <person name="Nagy L.G."/>
            <person name="Martin F.M."/>
        </authorList>
    </citation>
    <scope>NUCLEOTIDE SEQUENCE</scope>
    <source>
        <strain evidence="3">BED1</strain>
    </source>
</reference>
<dbReference type="GO" id="GO:0003723">
    <property type="term" value="F:RNA binding"/>
    <property type="evidence" value="ECO:0007669"/>
    <property type="project" value="UniProtKB-UniRule"/>
</dbReference>
<dbReference type="InterPro" id="IPR014720">
    <property type="entry name" value="dsRBD_dom"/>
</dbReference>
<sequence length="82" mass="9581">MQGQQSRTDWRMYLNNFLQGRYGHTRQLSWVHTQSGPSHDTRWLAIAYFNGIEYGRGVARDRGTAMEIAAETTYRALTSYYN</sequence>
<dbReference type="SUPFAM" id="SSF54768">
    <property type="entry name" value="dsRNA-binding domain-like"/>
    <property type="match status" value="1"/>
</dbReference>